<evidence type="ECO:0000313" key="7">
    <source>
        <dbReference type="Proteomes" id="UP000015104"/>
    </source>
</evidence>
<reference evidence="6" key="2">
    <citation type="submission" date="2015-06" db="UniProtKB">
        <authorList>
            <consortium name="EnsemblMetazoa"/>
        </authorList>
    </citation>
    <scope>IDENTIFICATION</scope>
</reference>
<dbReference type="EnsemblMetazoa" id="tetur04g07820.1">
    <property type="protein sequence ID" value="tetur04g07820.1"/>
    <property type="gene ID" value="tetur04g07820"/>
</dbReference>
<evidence type="ECO:0000256" key="3">
    <source>
        <dbReference type="ARBA" id="ARBA00023186"/>
    </source>
</evidence>
<dbReference type="GO" id="GO:0016272">
    <property type="term" value="C:prefoldin complex"/>
    <property type="evidence" value="ECO:0007669"/>
    <property type="project" value="InterPro"/>
</dbReference>
<reference evidence="7" key="1">
    <citation type="submission" date="2011-08" db="EMBL/GenBank/DDBJ databases">
        <authorList>
            <person name="Rombauts S."/>
        </authorList>
    </citation>
    <scope>NUCLEOTIDE SEQUENCE</scope>
    <source>
        <strain evidence="7">London</strain>
    </source>
</reference>
<dbReference type="Gene3D" id="1.10.287.370">
    <property type="match status" value="1"/>
</dbReference>
<keyword evidence="7" id="KW-1185">Reference proteome</keyword>
<dbReference type="Proteomes" id="UP000015104">
    <property type="component" value="Unassembled WGS sequence"/>
</dbReference>
<sequence length="156" mass="17286">MADKDKPKGKSLTNEQILAGFNQLRQAQRSINNKIIELENDLNEHVLVIDALKAVDQDRKCFRSIGGVLVERNVKEILPSVIENKEMIAKTIEALKSKVVEKGQEINDYMDKHNIKIRQEPYDKGENPQESKPGTQASSSGILVADSSSVANPSSS</sequence>
<comment type="function">
    <text evidence="4">Binds specifically to cytosolic chaperonin (c-CPN) and transfers target proteins to it. Binds to nascent polypeptide chain and promotes folding in an environment in which there are many competing pathways for nonnative proteins.</text>
</comment>
<dbReference type="CDD" id="cd23163">
    <property type="entry name" value="Prefoldin_2"/>
    <property type="match status" value="1"/>
</dbReference>
<dbReference type="InterPro" id="IPR009053">
    <property type="entry name" value="Prefoldin"/>
</dbReference>
<proteinExistence type="inferred from homology"/>
<dbReference type="AlphaFoldDB" id="T1K390"/>
<dbReference type="EMBL" id="CAEY01001377">
    <property type="status" value="NOT_ANNOTATED_CDS"/>
    <property type="molecule type" value="Genomic_DNA"/>
</dbReference>
<evidence type="ECO:0000256" key="1">
    <source>
        <dbReference type="ARBA" id="ARBA00008045"/>
    </source>
</evidence>
<dbReference type="FunFam" id="1.10.287.370:FF:000002">
    <property type="entry name" value="Prefoldin subunit 2"/>
    <property type="match status" value="1"/>
</dbReference>
<comment type="subunit">
    <text evidence="2">Heterohexamer of two PFD-alpha type and four PFD-beta type subunits.</text>
</comment>
<evidence type="ECO:0000313" key="6">
    <source>
        <dbReference type="EnsemblMetazoa" id="tetur04g07820.1"/>
    </source>
</evidence>
<dbReference type="OMA" id="CFKMIGG"/>
<organism evidence="6 7">
    <name type="scientific">Tetranychus urticae</name>
    <name type="common">Two-spotted spider mite</name>
    <dbReference type="NCBI Taxonomy" id="32264"/>
    <lineage>
        <taxon>Eukaryota</taxon>
        <taxon>Metazoa</taxon>
        <taxon>Ecdysozoa</taxon>
        <taxon>Arthropoda</taxon>
        <taxon>Chelicerata</taxon>
        <taxon>Arachnida</taxon>
        <taxon>Acari</taxon>
        <taxon>Acariformes</taxon>
        <taxon>Trombidiformes</taxon>
        <taxon>Prostigmata</taxon>
        <taxon>Eleutherengona</taxon>
        <taxon>Raphignathae</taxon>
        <taxon>Tetranychoidea</taxon>
        <taxon>Tetranychidae</taxon>
        <taxon>Tetranychus</taxon>
    </lineage>
</organism>
<protein>
    <recommendedName>
        <fullName evidence="8">Prefoldin subunit 2</fullName>
    </recommendedName>
</protein>
<feature type="compositionally biased region" description="Polar residues" evidence="5">
    <location>
        <begin position="130"/>
        <end position="141"/>
    </location>
</feature>
<evidence type="ECO:0000256" key="2">
    <source>
        <dbReference type="ARBA" id="ARBA00011695"/>
    </source>
</evidence>
<dbReference type="KEGG" id="tut:107359879"/>
<dbReference type="GO" id="GO:0006457">
    <property type="term" value="P:protein folding"/>
    <property type="evidence" value="ECO:0007669"/>
    <property type="project" value="InterPro"/>
</dbReference>
<evidence type="ECO:0000256" key="5">
    <source>
        <dbReference type="SAM" id="MobiDB-lite"/>
    </source>
</evidence>
<dbReference type="SUPFAM" id="SSF46579">
    <property type="entry name" value="Prefoldin"/>
    <property type="match status" value="1"/>
</dbReference>
<evidence type="ECO:0008006" key="8">
    <source>
        <dbReference type="Google" id="ProtNLM"/>
    </source>
</evidence>
<feature type="compositionally biased region" description="Low complexity" evidence="5">
    <location>
        <begin position="147"/>
        <end position="156"/>
    </location>
</feature>
<accession>T1K390</accession>
<name>T1K390_TETUR</name>
<dbReference type="OrthoDB" id="29646at2759"/>
<keyword evidence="3" id="KW-0143">Chaperone</keyword>
<gene>
    <name evidence="6" type="primary">107359879</name>
</gene>
<dbReference type="eggNOG" id="KOG4098">
    <property type="taxonomic scope" value="Eukaryota"/>
</dbReference>
<dbReference type="GO" id="GO:0051082">
    <property type="term" value="F:unfolded protein binding"/>
    <property type="evidence" value="ECO:0007669"/>
    <property type="project" value="InterPro"/>
</dbReference>
<dbReference type="STRING" id="32264.T1K390"/>
<feature type="region of interest" description="Disordered" evidence="5">
    <location>
        <begin position="111"/>
        <end position="156"/>
    </location>
</feature>
<comment type="similarity">
    <text evidence="1">Belongs to the prefoldin subunit beta family.</text>
</comment>
<dbReference type="HOGENOM" id="CLU_113004_0_0_1"/>
<evidence type="ECO:0000256" key="4">
    <source>
        <dbReference type="ARBA" id="ARBA00024667"/>
    </source>
</evidence>
<dbReference type="Pfam" id="PF01920">
    <property type="entry name" value="Prefoldin_2"/>
    <property type="match status" value="1"/>
</dbReference>
<dbReference type="InterPro" id="IPR002777">
    <property type="entry name" value="PFD_beta-like"/>
</dbReference>
<dbReference type="PANTHER" id="PTHR13303">
    <property type="entry name" value="PREFOLDIN SUBUNIT 2"/>
    <property type="match status" value="1"/>
</dbReference>
<feature type="compositionally biased region" description="Basic and acidic residues" evidence="5">
    <location>
        <begin position="111"/>
        <end position="129"/>
    </location>
</feature>
<dbReference type="InterPro" id="IPR027235">
    <property type="entry name" value="PFD2"/>
</dbReference>